<comment type="caution">
    <text evidence="1">The sequence shown here is derived from an EMBL/GenBank/DDBJ whole genome shotgun (WGS) entry which is preliminary data.</text>
</comment>
<evidence type="ECO:0000313" key="2">
    <source>
        <dbReference type="Proteomes" id="UP000789405"/>
    </source>
</evidence>
<keyword evidence="2" id="KW-1185">Reference proteome</keyword>
<accession>A0A9N9NWX3</accession>
<protein>
    <submittedName>
        <fullName evidence="1">13103_t:CDS:1</fullName>
    </submittedName>
</protein>
<name>A0A9N9NWX3_9GLOM</name>
<sequence>KNKNVDKVYNSEKGLLCAYQKLKISEENLGEIEIIILNSPPSDDDKKKIYGN</sequence>
<dbReference type="AlphaFoldDB" id="A0A9N9NWX3"/>
<proteinExistence type="predicted"/>
<gene>
    <name evidence="1" type="ORF">DERYTH_LOCUS19578</name>
</gene>
<feature type="non-terminal residue" evidence="1">
    <location>
        <position position="52"/>
    </location>
</feature>
<reference evidence="1" key="1">
    <citation type="submission" date="2021-06" db="EMBL/GenBank/DDBJ databases">
        <authorList>
            <person name="Kallberg Y."/>
            <person name="Tangrot J."/>
            <person name="Rosling A."/>
        </authorList>
    </citation>
    <scope>NUCLEOTIDE SEQUENCE</scope>
    <source>
        <strain evidence="1">MA453B</strain>
    </source>
</reference>
<organism evidence="1 2">
    <name type="scientific">Dentiscutata erythropus</name>
    <dbReference type="NCBI Taxonomy" id="1348616"/>
    <lineage>
        <taxon>Eukaryota</taxon>
        <taxon>Fungi</taxon>
        <taxon>Fungi incertae sedis</taxon>
        <taxon>Mucoromycota</taxon>
        <taxon>Glomeromycotina</taxon>
        <taxon>Glomeromycetes</taxon>
        <taxon>Diversisporales</taxon>
        <taxon>Gigasporaceae</taxon>
        <taxon>Dentiscutata</taxon>
    </lineage>
</organism>
<dbReference type="EMBL" id="CAJVPY010021657">
    <property type="protein sequence ID" value="CAG8780396.1"/>
    <property type="molecule type" value="Genomic_DNA"/>
</dbReference>
<dbReference type="Proteomes" id="UP000789405">
    <property type="component" value="Unassembled WGS sequence"/>
</dbReference>
<evidence type="ECO:0000313" key="1">
    <source>
        <dbReference type="EMBL" id="CAG8780396.1"/>
    </source>
</evidence>